<evidence type="ECO:0000313" key="2">
    <source>
        <dbReference type="Proteomes" id="UP000037773"/>
    </source>
</evidence>
<protein>
    <submittedName>
        <fullName evidence="1">Uncharacterized protein</fullName>
    </submittedName>
</protein>
<dbReference type="OrthoDB" id="4254537at2"/>
<dbReference type="EMBL" id="LGCN01000001">
    <property type="protein sequence ID" value="KOT46819.1"/>
    <property type="molecule type" value="Genomic_DNA"/>
</dbReference>
<keyword evidence="2" id="KW-1185">Reference proteome</keyword>
<dbReference type="PATRIC" id="fig|36816.3.peg.263"/>
<proteinExistence type="predicted"/>
<dbReference type="Proteomes" id="UP000037773">
    <property type="component" value="Unassembled WGS sequence"/>
</dbReference>
<sequence length="102" mass="10812">MTRAVIRTPEADYPPRGSIRMYLDRGVHPATGAPLLGADLDNPPAVCGGCAHTVLKRLADGRERLKCGRRPCGSRGLRGPDLRDSMPACAEYTAASAALHST</sequence>
<gene>
    <name evidence="1" type="ORF">ADK41_01205</name>
</gene>
<name>A0A0M8QP88_9ACTN</name>
<dbReference type="RefSeq" id="WP_030819351.1">
    <property type="nucleotide sequence ID" value="NZ_LGCN01000001.1"/>
</dbReference>
<accession>A0A0M8QP88</accession>
<reference evidence="1 2" key="1">
    <citation type="submission" date="2015-07" db="EMBL/GenBank/DDBJ databases">
        <authorList>
            <person name="Noorani M."/>
        </authorList>
    </citation>
    <scope>NUCLEOTIDE SEQUENCE [LARGE SCALE GENOMIC DNA]</scope>
    <source>
        <strain evidence="1 2">NRRL B-24567</strain>
    </source>
</reference>
<dbReference type="AlphaFoldDB" id="A0A0M8QP88"/>
<comment type="caution">
    <text evidence="1">The sequence shown here is derived from an EMBL/GenBank/DDBJ whole genome shotgun (WGS) entry which is preliminary data.</text>
</comment>
<evidence type="ECO:0000313" key="1">
    <source>
        <dbReference type="EMBL" id="KOT46819.1"/>
    </source>
</evidence>
<organism evidence="1 2">
    <name type="scientific">Streptomyces caelestis</name>
    <dbReference type="NCBI Taxonomy" id="36816"/>
    <lineage>
        <taxon>Bacteria</taxon>
        <taxon>Bacillati</taxon>
        <taxon>Actinomycetota</taxon>
        <taxon>Actinomycetes</taxon>
        <taxon>Kitasatosporales</taxon>
        <taxon>Streptomycetaceae</taxon>
        <taxon>Streptomyces</taxon>
    </lineage>
</organism>